<sequence length="553" mass="60852">MGGVRMDNMYDSEDSMGSIAPLPPVLQRGLIAVSAFALLSWATSLTLFVYLTYRLAVWQMRPFFDNIQPLEAAAASGPEQAESPDELGTTDVNGFLVPDTYLCPPNDEDQELQPRRRRRRPGFWALLLQTRPNQFLVLIYCLLFADMQQALAFLLNACWLRMDAVAVGTAACWAQGWFVSVGDLASSVFITAIAAHTYLGVARGYHLPSRVFYAGIAALWGFVYGMAVLGVLITENGRRVGGLYVRAGAWCWINASYQDLRLALHYLWIFISLGVTSVIYFSIYLTLHLQKRNPVSGASSPSLRYPNTQSTSLDLRYRHPFSVPLSPNPSVSSVSTLPSKDGEAPPNAGHPRSSQEPPRKAVRPPPSTSSHPAFLLYPLIYVICTAPLAAGRIYSMAGHDVSLAYFCFAGSMIACNGWLDAVLYSTTRRSLVFSSACRPPPEGDVGIETFAFMRTPSARRYGNFVFVAGGDDANGRGDGESVDKERWWKWGGKDVVSRCEGFEDERRKGEKDANKSQISLKGFGMGNGEVMGMAIQCETVTKVVVEENGDLEY</sequence>
<dbReference type="PANTHER" id="PTHR23112:SF37">
    <property type="entry name" value="G PROTEIN-COUPLED RECEPTOR GPR1"/>
    <property type="match status" value="1"/>
</dbReference>
<dbReference type="AlphaFoldDB" id="A0A9P9W8G1"/>
<feature type="transmembrane region" description="Helical" evidence="6">
    <location>
        <begin position="374"/>
        <end position="397"/>
    </location>
</feature>
<gene>
    <name evidence="7" type="ORF">JX265_013494</name>
</gene>
<feature type="transmembrane region" description="Helical" evidence="6">
    <location>
        <begin position="30"/>
        <end position="53"/>
    </location>
</feature>
<dbReference type="GO" id="GO:0005886">
    <property type="term" value="C:plasma membrane"/>
    <property type="evidence" value="ECO:0007669"/>
    <property type="project" value="TreeGrafter"/>
</dbReference>
<name>A0A9P9W8G1_9PEZI</name>
<dbReference type="Gene3D" id="1.20.1070.10">
    <property type="entry name" value="Rhodopsin 7-helix transmembrane proteins"/>
    <property type="match status" value="1"/>
</dbReference>
<dbReference type="EMBL" id="JAFIMR010000072">
    <property type="protein sequence ID" value="KAI1849907.1"/>
    <property type="molecule type" value="Genomic_DNA"/>
</dbReference>
<protein>
    <recommendedName>
        <fullName evidence="9">Glucose receptor Git3 N-terminal domain-containing protein</fullName>
    </recommendedName>
</protein>
<evidence type="ECO:0008006" key="9">
    <source>
        <dbReference type="Google" id="ProtNLM"/>
    </source>
</evidence>
<evidence type="ECO:0000256" key="1">
    <source>
        <dbReference type="ARBA" id="ARBA00004141"/>
    </source>
</evidence>
<dbReference type="GO" id="GO:0004930">
    <property type="term" value="F:G protein-coupled receptor activity"/>
    <property type="evidence" value="ECO:0007669"/>
    <property type="project" value="InterPro"/>
</dbReference>
<evidence type="ECO:0000256" key="3">
    <source>
        <dbReference type="ARBA" id="ARBA00022989"/>
    </source>
</evidence>
<dbReference type="PANTHER" id="PTHR23112">
    <property type="entry name" value="G PROTEIN-COUPLED RECEPTOR 157-RELATED"/>
    <property type="match status" value="1"/>
</dbReference>
<keyword evidence="3 6" id="KW-1133">Transmembrane helix</keyword>
<accession>A0A9P9W8G1</accession>
<dbReference type="GO" id="GO:0007189">
    <property type="term" value="P:adenylate cyclase-activating G protein-coupled receptor signaling pathway"/>
    <property type="evidence" value="ECO:0007669"/>
    <property type="project" value="TreeGrafter"/>
</dbReference>
<dbReference type="Pfam" id="PF00001">
    <property type="entry name" value="7tm_1"/>
    <property type="match status" value="1"/>
</dbReference>
<keyword evidence="8" id="KW-1185">Reference proteome</keyword>
<feature type="transmembrane region" description="Helical" evidence="6">
    <location>
        <begin position="266"/>
        <end position="287"/>
    </location>
</feature>
<evidence type="ECO:0000256" key="2">
    <source>
        <dbReference type="ARBA" id="ARBA00022692"/>
    </source>
</evidence>
<feature type="transmembrane region" description="Helical" evidence="6">
    <location>
        <begin position="135"/>
        <end position="157"/>
    </location>
</feature>
<evidence type="ECO:0000256" key="5">
    <source>
        <dbReference type="SAM" id="MobiDB-lite"/>
    </source>
</evidence>
<keyword evidence="4 6" id="KW-0472">Membrane</keyword>
<evidence type="ECO:0000256" key="4">
    <source>
        <dbReference type="ARBA" id="ARBA00023136"/>
    </source>
</evidence>
<comment type="subcellular location">
    <subcellularLocation>
        <location evidence="1">Membrane</location>
        <topology evidence="1">Multi-pass membrane protein</topology>
    </subcellularLocation>
</comment>
<feature type="compositionally biased region" description="Low complexity" evidence="5">
    <location>
        <begin position="324"/>
        <end position="339"/>
    </location>
</feature>
<evidence type="ECO:0000313" key="8">
    <source>
        <dbReference type="Proteomes" id="UP000829685"/>
    </source>
</evidence>
<evidence type="ECO:0000313" key="7">
    <source>
        <dbReference type="EMBL" id="KAI1849907.1"/>
    </source>
</evidence>
<feature type="transmembrane region" description="Helical" evidence="6">
    <location>
        <begin position="403"/>
        <end position="424"/>
    </location>
</feature>
<proteinExistence type="predicted"/>
<keyword evidence="2 6" id="KW-0812">Transmembrane</keyword>
<feature type="transmembrane region" description="Helical" evidence="6">
    <location>
        <begin position="211"/>
        <end position="233"/>
    </location>
</feature>
<feature type="region of interest" description="Disordered" evidence="5">
    <location>
        <begin position="324"/>
        <end position="367"/>
    </location>
</feature>
<comment type="caution">
    <text evidence="7">The sequence shown here is derived from an EMBL/GenBank/DDBJ whole genome shotgun (WGS) entry which is preliminary data.</text>
</comment>
<organism evidence="7 8">
    <name type="scientific">Neoarthrinium moseri</name>
    <dbReference type="NCBI Taxonomy" id="1658444"/>
    <lineage>
        <taxon>Eukaryota</taxon>
        <taxon>Fungi</taxon>
        <taxon>Dikarya</taxon>
        <taxon>Ascomycota</taxon>
        <taxon>Pezizomycotina</taxon>
        <taxon>Sordariomycetes</taxon>
        <taxon>Xylariomycetidae</taxon>
        <taxon>Amphisphaeriales</taxon>
        <taxon>Apiosporaceae</taxon>
        <taxon>Neoarthrinium</taxon>
    </lineage>
</organism>
<dbReference type="InterPro" id="IPR000276">
    <property type="entry name" value="GPCR_Rhodpsn"/>
</dbReference>
<dbReference type="Proteomes" id="UP000829685">
    <property type="component" value="Unassembled WGS sequence"/>
</dbReference>
<evidence type="ECO:0000256" key="6">
    <source>
        <dbReference type="SAM" id="Phobius"/>
    </source>
</evidence>
<dbReference type="SUPFAM" id="SSF81321">
    <property type="entry name" value="Family A G protein-coupled receptor-like"/>
    <property type="match status" value="1"/>
</dbReference>
<feature type="transmembrane region" description="Helical" evidence="6">
    <location>
        <begin position="177"/>
        <end position="199"/>
    </location>
</feature>
<reference evidence="7" key="1">
    <citation type="submission" date="2021-03" db="EMBL/GenBank/DDBJ databases">
        <title>Revisited historic fungal species revealed as producer of novel bioactive compounds through whole genome sequencing and comparative genomics.</title>
        <authorList>
            <person name="Vignolle G.A."/>
            <person name="Hochenegger N."/>
            <person name="Mach R.L."/>
            <person name="Mach-Aigner A.R."/>
            <person name="Javad Rahimi M."/>
            <person name="Salim K.A."/>
            <person name="Chan C.M."/>
            <person name="Lim L.B.L."/>
            <person name="Cai F."/>
            <person name="Druzhinina I.S."/>
            <person name="U'Ren J.M."/>
            <person name="Derntl C."/>
        </authorList>
    </citation>
    <scope>NUCLEOTIDE SEQUENCE</scope>
    <source>
        <strain evidence="7">TUCIM 5799</strain>
    </source>
</reference>